<dbReference type="STRING" id="762968.HMPREF9441_02290"/>
<feature type="transmembrane region" description="Helical" evidence="1">
    <location>
        <begin position="68"/>
        <end position="85"/>
    </location>
</feature>
<keyword evidence="3" id="KW-1185">Reference proteome</keyword>
<comment type="caution">
    <text evidence="2">The sequence shown here is derived from an EMBL/GenBank/DDBJ whole genome shotgun (WGS) entry which is preliminary data.</text>
</comment>
<evidence type="ECO:0000313" key="3">
    <source>
        <dbReference type="Proteomes" id="UP000003598"/>
    </source>
</evidence>
<dbReference type="AlphaFoldDB" id="G5SSE0"/>
<name>G5SSE0_9BACT</name>
<gene>
    <name evidence="2" type="ORF">HMPREF9441_02290</name>
</gene>
<dbReference type="EMBL" id="AFFY01000032">
    <property type="protein sequence ID" value="EHG99858.1"/>
    <property type="molecule type" value="Genomic_DNA"/>
</dbReference>
<dbReference type="HOGENOM" id="CLU_1813941_0_0_10"/>
<keyword evidence="1" id="KW-0812">Transmembrane</keyword>
<evidence type="ECO:0000256" key="1">
    <source>
        <dbReference type="SAM" id="Phobius"/>
    </source>
</evidence>
<organism evidence="2 3">
    <name type="scientific">Paraprevotella clara YIT 11840</name>
    <dbReference type="NCBI Taxonomy" id="762968"/>
    <lineage>
        <taxon>Bacteria</taxon>
        <taxon>Pseudomonadati</taxon>
        <taxon>Bacteroidota</taxon>
        <taxon>Bacteroidia</taxon>
        <taxon>Bacteroidales</taxon>
        <taxon>Prevotellaceae</taxon>
        <taxon>Paraprevotella</taxon>
    </lineage>
</organism>
<keyword evidence="1" id="KW-1133">Transmembrane helix</keyword>
<accession>G5SSE0</accession>
<keyword evidence="1" id="KW-0472">Membrane</keyword>
<evidence type="ECO:0000313" key="2">
    <source>
        <dbReference type="EMBL" id="EHG99858.1"/>
    </source>
</evidence>
<feature type="transmembrane region" description="Helical" evidence="1">
    <location>
        <begin position="24"/>
        <end position="48"/>
    </location>
</feature>
<feature type="transmembrane region" description="Helical" evidence="1">
    <location>
        <begin position="114"/>
        <end position="136"/>
    </location>
</feature>
<sequence length="142" mass="16284">MWCVDFLYCSLYKTNQWNRNFGNAPVGVCIVTLSVCLLCICLGVGLYVEYFTGFQVLYVISGGKYGKICFFVFYGLVSFPFWYVYAHCKKGQEVLKEYNRRLGSTFLYRMPHQLITFLLIVGSFLVPLSVGILFGIRDGWGN</sequence>
<dbReference type="Proteomes" id="UP000003598">
    <property type="component" value="Unassembled WGS sequence"/>
</dbReference>
<proteinExistence type="predicted"/>
<protein>
    <submittedName>
        <fullName evidence="2">Uncharacterized protein</fullName>
    </submittedName>
</protein>
<reference evidence="2 3" key="1">
    <citation type="submission" date="2011-03" db="EMBL/GenBank/DDBJ databases">
        <authorList>
            <person name="Weinstock G."/>
            <person name="Sodergren E."/>
            <person name="Clifton S."/>
            <person name="Fulton L."/>
            <person name="Fulton B."/>
            <person name="Courtney L."/>
            <person name="Fronick C."/>
            <person name="Harrison M."/>
            <person name="Strong C."/>
            <person name="Farmer C."/>
            <person name="Delahaunty K."/>
            <person name="Markovic C."/>
            <person name="Hall O."/>
            <person name="Minx P."/>
            <person name="Tomlinson C."/>
            <person name="Mitreva M."/>
            <person name="Hou S."/>
            <person name="Chen J."/>
            <person name="Wollam A."/>
            <person name="Pepin K.H."/>
            <person name="Johnson M."/>
            <person name="Bhonagiri V."/>
            <person name="Zhang X."/>
            <person name="Suruliraj S."/>
            <person name="Warren W."/>
            <person name="Chinwalla A."/>
            <person name="Mardis E.R."/>
            <person name="Wilson R.K."/>
        </authorList>
    </citation>
    <scope>NUCLEOTIDE SEQUENCE [LARGE SCALE GENOMIC DNA]</scope>
    <source>
        <strain evidence="2 3">YIT 11840</strain>
    </source>
</reference>